<reference evidence="1 2" key="1">
    <citation type="submission" date="2016-06" db="EMBL/GenBank/DDBJ databases">
        <title>Insight into the functional genes involving in sulfur oxidation in Pearl River water.</title>
        <authorList>
            <person name="Luo J."/>
            <person name="Tan X."/>
            <person name="Lin W."/>
        </authorList>
    </citation>
    <scope>NUCLEOTIDE SEQUENCE [LARGE SCALE GENOMIC DNA]</scope>
    <source>
        <strain evidence="1 2">LS2</strain>
    </source>
</reference>
<organism evidence="1 2">
    <name type="scientific">Halothiobacillus diazotrophicus</name>
    <dbReference type="NCBI Taxonomy" id="1860122"/>
    <lineage>
        <taxon>Bacteria</taxon>
        <taxon>Pseudomonadati</taxon>
        <taxon>Pseudomonadota</taxon>
        <taxon>Gammaproteobacteria</taxon>
        <taxon>Chromatiales</taxon>
        <taxon>Halothiobacillaceae</taxon>
        <taxon>Halothiobacillus</taxon>
    </lineage>
</organism>
<dbReference type="AlphaFoldDB" id="A0A191ZEF3"/>
<dbReference type="OrthoDB" id="8563041at2"/>
<accession>A0A191ZEF3</accession>
<evidence type="ECO:0000313" key="2">
    <source>
        <dbReference type="Proteomes" id="UP000078596"/>
    </source>
</evidence>
<evidence type="ECO:0000313" key="1">
    <source>
        <dbReference type="EMBL" id="ANJ66247.1"/>
    </source>
</evidence>
<gene>
    <name evidence="1" type="ORF">A9404_01630</name>
</gene>
<dbReference type="SUPFAM" id="SSF52172">
    <property type="entry name" value="CheY-like"/>
    <property type="match status" value="1"/>
</dbReference>
<dbReference type="RefSeq" id="WP_066098064.1">
    <property type="nucleotide sequence ID" value="NZ_CP016027.1"/>
</dbReference>
<keyword evidence="2" id="KW-1185">Reference proteome</keyword>
<proteinExistence type="predicted"/>
<dbReference type="KEGG" id="haz:A9404_01630"/>
<protein>
    <submittedName>
        <fullName evidence="1">Response regulator</fullName>
    </submittedName>
</protein>
<dbReference type="EMBL" id="CP016027">
    <property type="protein sequence ID" value="ANJ66247.1"/>
    <property type="molecule type" value="Genomic_DNA"/>
</dbReference>
<sequence length="124" mass="13510">MQIGVDCNLAVGNRRIFVVAEDEIARMAVQFMLHDEYETHEFGSLDVAAEKARDWPPDLMIVGAELLADDEALTTRFPQARLLKLMEGDAAGDAAGDGGGEIACLYKPLRLESVRSAVANEFKA</sequence>
<name>A0A191ZEF3_9GAMM</name>
<dbReference type="STRING" id="1860122.A9404_01630"/>
<dbReference type="Proteomes" id="UP000078596">
    <property type="component" value="Chromosome"/>
</dbReference>
<dbReference type="InterPro" id="IPR011006">
    <property type="entry name" value="CheY-like_superfamily"/>
</dbReference>